<organism evidence="1 2">
    <name type="scientific">Suillus plorans</name>
    <dbReference type="NCBI Taxonomy" id="116603"/>
    <lineage>
        <taxon>Eukaryota</taxon>
        <taxon>Fungi</taxon>
        <taxon>Dikarya</taxon>
        <taxon>Basidiomycota</taxon>
        <taxon>Agaricomycotina</taxon>
        <taxon>Agaricomycetes</taxon>
        <taxon>Agaricomycetidae</taxon>
        <taxon>Boletales</taxon>
        <taxon>Suillineae</taxon>
        <taxon>Suillaceae</taxon>
        <taxon>Suillus</taxon>
    </lineage>
</organism>
<proteinExistence type="predicted"/>
<keyword evidence="2" id="KW-1185">Reference proteome</keyword>
<protein>
    <recommendedName>
        <fullName evidence="3">F-box domain-containing protein</fullName>
    </recommendedName>
</protein>
<sequence length="166" mass="19197">MPQIFYHCLPESDHQLPSELRAPLLLTGACRRWREVAVDMPSLWSTKFLIRQVIPAKHCRPAVKGRGMLRLSWPNPSIEPRCYRHPCVYLASSMGNWPLLDGPTSPCVPRVRALTLAHAILHGILIHDRSRFPKHNTHCYIFSLKKIEVDLVPWATYQCWRLLLCI</sequence>
<comment type="caution">
    <text evidence="1">The sequence shown here is derived from an EMBL/GenBank/DDBJ whole genome shotgun (WGS) entry which is preliminary data.</text>
</comment>
<evidence type="ECO:0000313" key="2">
    <source>
        <dbReference type="Proteomes" id="UP000719766"/>
    </source>
</evidence>
<reference evidence="1" key="1">
    <citation type="journal article" date="2020" name="New Phytol.">
        <title>Comparative genomics reveals dynamic genome evolution in host specialist ectomycorrhizal fungi.</title>
        <authorList>
            <person name="Lofgren L.A."/>
            <person name="Nguyen N.H."/>
            <person name="Vilgalys R."/>
            <person name="Ruytinx J."/>
            <person name="Liao H.L."/>
            <person name="Branco S."/>
            <person name="Kuo A."/>
            <person name="LaButti K."/>
            <person name="Lipzen A."/>
            <person name="Andreopoulos W."/>
            <person name="Pangilinan J."/>
            <person name="Riley R."/>
            <person name="Hundley H."/>
            <person name="Na H."/>
            <person name="Barry K."/>
            <person name="Grigoriev I.V."/>
            <person name="Stajich J.E."/>
            <person name="Kennedy P.G."/>
        </authorList>
    </citation>
    <scope>NUCLEOTIDE SEQUENCE</scope>
    <source>
        <strain evidence="1">S12</strain>
    </source>
</reference>
<evidence type="ECO:0000313" key="1">
    <source>
        <dbReference type="EMBL" id="KAG1804771.1"/>
    </source>
</evidence>
<dbReference type="EMBL" id="JABBWE010000003">
    <property type="protein sequence ID" value="KAG1804771.1"/>
    <property type="molecule type" value="Genomic_DNA"/>
</dbReference>
<evidence type="ECO:0008006" key="3">
    <source>
        <dbReference type="Google" id="ProtNLM"/>
    </source>
</evidence>
<dbReference type="RefSeq" id="XP_041166386.1">
    <property type="nucleotide sequence ID" value="XM_041310723.1"/>
</dbReference>
<gene>
    <name evidence="1" type="ORF">HD556DRAFT_478845</name>
</gene>
<dbReference type="GeneID" id="64604487"/>
<dbReference type="OrthoDB" id="2998253at2759"/>
<name>A0A9P7DWH9_9AGAM</name>
<dbReference type="Proteomes" id="UP000719766">
    <property type="component" value="Unassembled WGS sequence"/>
</dbReference>
<dbReference type="AlphaFoldDB" id="A0A9P7DWH9"/>
<accession>A0A9P7DWH9</accession>